<dbReference type="Pfam" id="PF02518">
    <property type="entry name" value="HATPase_c"/>
    <property type="match status" value="1"/>
</dbReference>
<dbReference type="SUPFAM" id="SSF47384">
    <property type="entry name" value="Homodimeric domain of signal transducing histidine kinase"/>
    <property type="match status" value="1"/>
</dbReference>
<dbReference type="PROSITE" id="PS50109">
    <property type="entry name" value="HIS_KIN"/>
    <property type="match status" value="1"/>
</dbReference>
<keyword evidence="7" id="KW-0472">Membrane</keyword>
<dbReference type="InterPro" id="IPR036890">
    <property type="entry name" value="HATPase_C_sf"/>
</dbReference>
<evidence type="ECO:0000259" key="8">
    <source>
        <dbReference type="PROSITE" id="PS50109"/>
    </source>
</evidence>
<keyword evidence="4" id="KW-0808">Transferase</keyword>
<protein>
    <recommendedName>
        <fullName evidence="2">histidine kinase</fullName>
        <ecNumber evidence="2">2.7.13.3</ecNumber>
    </recommendedName>
</protein>
<dbReference type="SMART" id="SM00387">
    <property type="entry name" value="HATPase_c"/>
    <property type="match status" value="1"/>
</dbReference>
<dbReference type="Pfam" id="PF13188">
    <property type="entry name" value="PAS_8"/>
    <property type="match status" value="1"/>
</dbReference>
<keyword evidence="6" id="KW-0902">Two-component regulatory system</keyword>
<evidence type="ECO:0000256" key="2">
    <source>
        <dbReference type="ARBA" id="ARBA00012438"/>
    </source>
</evidence>
<dbReference type="InterPro" id="IPR000014">
    <property type="entry name" value="PAS"/>
</dbReference>
<dbReference type="SUPFAM" id="SSF55785">
    <property type="entry name" value="PYP-like sensor domain (PAS domain)"/>
    <property type="match status" value="1"/>
</dbReference>
<evidence type="ECO:0000256" key="1">
    <source>
        <dbReference type="ARBA" id="ARBA00000085"/>
    </source>
</evidence>
<organism evidence="9">
    <name type="scientific">freshwater metagenome</name>
    <dbReference type="NCBI Taxonomy" id="449393"/>
    <lineage>
        <taxon>unclassified sequences</taxon>
        <taxon>metagenomes</taxon>
        <taxon>ecological metagenomes</taxon>
    </lineage>
</organism>
<dbReference type="AlphaFoldDB" id="A0A6J6XIW8"/>
<evidence type="ECO:0000256" key="5">
    <source>
        <dbReference type="ARBA" id="ARBA00022777"/>
    </source>
</evidence>
<dbReference type="EMBL" id="CAFAAG010000082">
    <property type="protein sequence ID" value="CAB4796702.1"/>
    <property type="molecule type" value="Genomic_DNA"/>
</dbReference>
<evidence type="ECO:0000256" key="4">
    <source>
        <dbReference type="ARBA" id="ARBA00022679"/>
    </source>
</evidence>
<dbReference type="InterPro" id="IPR005467">
    <property type="entry name" value="His_kinase_dom"/>
</dbReference>
<dbReference type="EC" id="2.7.13.3" evidence="2"/>
<dbReference type="CDD" id="cd00075">
    <property type="entry name" value="HATPase"/>
    <property type="match status" value="1"/>
</dbReference>
<sequence length="341" mass="36881">MPSAQEDYGRSNEVHMSLVQMRTAMNALPMGVVIASSDGSNTWVNRAVYEIFSAGSVDQALFTERIQQLLRDAIHGHTIKTMIEFGDPALRTLEVETISLVDGGAAAIVEDITSRLMIDRVRTDFVANISHELRTPIGAISLVAENLIATTEGTESARFAQIILDEVTRLNNTVSDLLELARIEFDGLQERERVEIPTVIEAALGRLRSVALTRSVMLVVEGNPDVVVAGDRAQLLSALVNLIDNAIKFSPQGSIVKINSSVEGGQLFLSVADNGPGIPLEHQGRVFERFYRVDDARSRETGGTGLGLAIVRHIALLHTGDVTVKSTEGTGSIFTLVLPTV</sequence>
<comment type="catalytic activity">
    <reaction evidence="1">
        <text>ATP + protein L-histidine = ADP + protein N-phospho-L-histidine.</text>
        <dbReference type="EC" id="2.7.13.3"/>
    </reaction>
</comment>
<dbReference type="Pfam" id="PF00512">
    <property type="entry name" value="HisKA"/>
    <property type="match status" value="1"/>
</dbReference>
<keyword evidence="3" id="KW-0597">Phosphoprotein</keyword>
<dbReference type="InterPro" id="IPR050351">
    <property type="entry name" value="BphY/WalK/GraS-like"/>
</dbReference>
<dbReference type="InterPro" id="IPR003594">
    <property type="entry name" value="HATPase_dom"/>
</dbReference>
<dbReference type="InterPro" id="IPR004358">
    <property type="entry name" value="Sig_transdc_His_kin-like_C"/>
</dbReference>
<dbReference type="GO" id="GO:0000155">
    <property type="term" value="F:phosphorelay sensor kinase activity"/>
    <property type="evidence" value="ECO:0007669"/>
    <property type="project" value="InterPro"/>
</dbReference>
<dbReference type="InterPro" id="IPR036097">
    <property type="entry name" value="HisK_dim/P_sf"/>
</dbReference>
<dbReference type="InterPro" id="IPR035965">
    <property type="entry name" value="PAS-like_dom_sf"/>
</dbReference>
<dbReference type="InterPro" id="IPR003661">
    <property type="entry name" value="HisK_dim/P_dom"/>
</dbReference>
<dbReference type="GO" id="GO:0005886">
    <property type="term" value="C:plasma membrane"/>
    <property type="evidence" value="ECO:0007669"/>
    <property type="project" value="TreeGrafter"/>
</dbReference>
<evidence type="ECO:0000256" key="6">
    <source>
        <dbReference type="ARBA" id="ARBA00023012"/>
    </source>
</evidence>
<dbReference type="FunFam" id="3.30.565.10:FF:000006">
    <property type="entry name" value="Sensor histidine kinase WalK"/>
    <property type="match status" value="1"/>
</dbReference>
<dbReference type="PANTHER" id="PTHR45453">
    <property type="entry name" value="PHOSPHATE REGULON SENSOR PROTEIN PHOR"/>
    <property type="match status" value="1"/>
</dbReference>
<dbReference type="Gene3D" id="1.10.287.130">
    <property type="match status" value="1"/>
</dbReference>
<dbReference type="GO" id="GO:0016036">
    <property type="term" value="P:cellular response to phosphate starvation"/>
    <property type="evidence" value="ECO:0007669"/>
    <property type="project" value="TreeGrafter"/>
</dbReference>
<evidence type="ECO:0000256" key="3">
    <source>
        <dbReference type="ARBA" id="ARBA00022553"/>
    </source>
</evidence>
<dbReference type="PRINTS" id="PR00344">
    <property type="entry name" value="BCTRLSENSOR"/>
</dbReference>
<evidence type="ECO:0000256" key="7">
    <source>
        <dbReference type="ARBA" id="ARBA00023136"/>
    </source>
</evidence>
<dbReference type="Gene3D" id="3.30.565.10">
    <property type="entry name" value="Histidine kinase-like ATPase, C-terminal domain"/>
    <property type="match status" value="1"/>
</dbReference>
<reference evidence="9" key="1">
    <citation type="submission" date="2020-05" db="EMBL/GenBank/DDBJ databases">
        <authorList>
            <person name="Chiriac C."/>
            <person name="Salcher M."/>
            <person name="Ghai R."/>
            <person name="Kavagutti S V."/>
        </authorList>
    </citation>
    <scope>NUCLEOTIDE SEQUENCE</scope>
</reference>
<name>A0A6J6XIW8_9ZZZZ</name>
<gene>
    <name evidence="9" type="ORF">UFOPK2975_01011</name>
</gene>
<accession>A0A6J6XIW8</accession>
<dbReference type="SUPFAM" id="SSF55874">
    <property type="entry name" value="ATPase domain of HSP90 chaperone/DNA topoisomerase II/histidine kinase"/>
    <property type="match status" value="1"/>
</dbReference>
<dbReference type="PANTHER" id="PTHR45453:SF1">
    <property type="entry name" value="PHOSPHATE REGULON SENSOR PROTEIN PHOR"/>
    <property type="match status" value="1"/>
</dbReference>
<feature type="domain" description="Histidine kinase" evidence="8">
    <location>
        <begin position="128"/>
        <end position="341"/>
    </location>
</feature>
<keyword evidence="5" id="KW-0418">Kinase</keyword>
<proteinExistence type="predicted"/>
<dbReference type="SMART" id="SM00388">
    <property type="entry name" value="HisKA"/>
    <property type="match status" value="1"/>
</dbReference>
<dbReference type="CDD" id="cd00082">
    <property type="entry name" value="HisKA"/>
    <property type="match status" value="1"/>
</dbReference>
<evidence type="ECO:0000313" key="9">
    <source>
        <dbReference type="EMBL" id="CAB4796702.1"/>
    </source>
</evidence>
<dbReference type="GO" id="GO:0004721">
    <property type="term" value="F:phosphoprotein phosphatase activity"/>
    <property type="evidence" value="ECO:0007669"/>
    <property type="project" value="TreeGrafter"/>
</dbReference>